<keyword evidence="4 5" id="KW-0472">Membrane</keyword>
<feature type="transmembrane region" description="Helical" evidence="5">
    <location>
        <begin position="365"/>
        <end position="386"/>
    </location>
</feature>
<evidence type="ECO:0000313" key="8">
    <source>
        <dbReference type="Proteomes" id="UP001518140"/>
    </source>
</evidence>
<feature type="transmembrane region" description="Helical" evidence="5">
    <location>
        <begin position="212"/>
        <end position="232"/>
    </location>
</feature>
<feature type="transmembrane region" description="Helical" evidence="5">
    <location>
        <begin position="80"/>
        <end position="101"/>
    </location>
</feature>
<evidence type="ECO:0000256" key="2">
    <source>
        <dbReference type="ARBA" id="ARBA00022692"/>
    </source>
</evidence>
<feature type="transmembrane region" description="Helical" evidence="5">
    <location>
        <begin position="415"/>
        <end position="435"/>
    </location>
</feature>
<accession>A0ABX0DGU6</accession>
<keyword evidence="2 5" id="KW-0812">Transmembrane</keyword>
<feature type="transmembrane region" description="Helical" evidence="5">
    <location>
        <begin position="113"/>
        <end position="131"/>
    </location>
</feature>
<dbReference type="PANTHER" id="PTHR37422:SF13">
    <property type="entry name" value="LIPOPOLYSACCHARIDE BIOSYNTHESIS PROTEIN PA4999-RELATED"/>
    <property type="match status" value="1"/>
</dbReference>
<feature type="transmembrane region" description="Helical" evidence="5">
    <location>
        <begin position="287"/>
        <end position="306"/>
    </location>
</feature>
<feature type="transmembrane region" description="Helical" evidence="5">
    <location>
        <begin position="238"/>
        <end position="266"/>
    </location>
</feature>
<keyword evidence="7" id="KW-0436">Ligase</keyword>
<evidence type="ECO:0000256" key="5">
    <source>
        <dbReference type="SAM" id="Phobius"/>
    </source>
</evidence>
<dbReference type="InterPro" id="IPR051533">
    <property type="entry name" value="WaaL-like"/>
</dbReference>
<evidence type="ECO:0000259" key="6">
    <source>
        <dbReference type="Pfam" id="PF04932"/>
    </source>
</evidence>
<feature type="transmembrane region" description="Helical" evidence="5">
    <location>
        <begin position="6"/>
        <end position="26"/>
    </location>
</feature>
<dbReference type="EMBL" id="JAAKZX010000005">
    <property type="protein sequence ID" value="NGO41095.1"/>
    <property type="molecule type" value="Genomic_DNA"/>
</dbReference>
<evidence type="ECO:0000256" key="3">
    <source>
        <dbReference type="ARBA" id="ARBA00022989"/>
    </source>
</evidence>
<dbReference type="GO" id="GO:0016874">
    <property type="term" value="F:ligase activity"/>
    <property type="evidence" value="ECO:0007669"/>
    <property type="project" value="UniProtKB-KW"/>
</dbReference>
<evidence type="ECO:0000313" key="7">
    <source>
        <dbReference type="EMBL" id="NGO41095.1"/>
    </source>
</evidence>
<comment type="caution">
    <text evidence="7">The sequence shown here is derived from an EMBL/GenBank/DDBJ whole genome shotgun (WGS) entry which is preliminary data.</text>
</comment>
<dbReference type="InterPro" id="IPR007016">
    <property type="entry name" value="O-antigen_ligase-rel_domated"/>
</dbReference>
<proteinExistence type="predicted"/>
<evidence type="ECO:0000256" key="1">
    <source>
        <dbReference type="ARBA" id="ARBA00004141"/>
    </source>
</evidence>
<organism evidence="7 8">
    <name type="scientific">Streptomyces ureilyticus</name>
    <dbReference type="NCBI Taxonomy" id="1775131"/>
    <lineage>
        <taxon>Bacteria</taxon>
        <taxon>Bacillati</taxon>
        <taxon>Actinomycetota</taxon>
        <taxon>Actinomycetes</taxon>
        <taxon>Kitasatosporales</taxon>
        <taxon>Streptomycetaceae</taxon>
        <taxon>Streptomyces</taxon>
    </lineage>
</organism>
<dbReference type="PANTHER" id="PTHR37422">
    <property type="entry name" value="TEICHURONIC ACID BIOSYNTHESIS PROTEIN TUAE"/>
    <property type="match status" value="1"/>
</dbReference>
<keyword evidence="8" id="KW-1185">Reference proteome</keyword>
<sequence length="455" mass="48238">MTQQQSTTVLIIGILTLLSLIPWAIALRRARVFGDWDLTSTMVLLIGVLANLPATAYTIVTGRVEQLDPLGDTVVGFPDWVNRLGVIVNGLILLVCVLFIGGRLLVARARINVAPFITTVIVLALAASDALHGQPLWTPRQLTLLAVLLAASVARPGRSALLGGAAVVMVYSVLGGIESFVEPATVVRPCRSDNPCGELGILYAGVFPNENIFSLLVAASIPFVWLGLRGWARVPLVFYLVLVAVATGSFLASVTAVAAVALLGLLRPRLADQRDPTPNTGVAPGRFLLAGTVLAGVTAVGLALPLRPTHSSDLGLRTAIWDLAKDEWTRSPLLGYGGKAWSAKYNSGEIPAAVSPSLHNQWIDMLYAGGVVGLLLFAVLLAYLLFRGGARGFPAAACVLLPVLFASLLERPWSFAISNSMTFALVAATLLPVAARAQAETSVQHHWKPRMMSDV</sequence>
<feature type="transmembrane region" description="Helical" evidence="5">
    <location>
        <begin position="393"/>
        <end position="409"/>
    </location>
</feature>
<protein>
    <submittedName>
        <fullName evidence="7">O-antigen ligase family protein</fullName>
    </submittedName>
</protein>
<dbReference type="Proteomes" id="UP001518140">
    <property type="component" value="Unassembled WGS sequence"/>
</dbReference>
<gene>
    <name evidence="7" type="ORF">G6048_02600</name>
</gene>
<dbReference type="RefSeq" id="WP_165337752.1">
    <property type="nucleotide sequence ID" value="NZ_JAAKZX010000005.1"/>
</dbReference>
<name>A0ABX0DGU6_9ACTN</name>
<evidence type="ECO:0000256" key="4">
    <source>
        <dbReference type="ARBA" id="ARBA00023136"/>
    </source>
</evidence>
<keyword evidence="3 5" id="KW-1133">Transmembrane helix</keyword>
<feature type="domain" description="O-antigen ligase-related" evidence="6">
    <location>
        <begin position="236"/>
        <end position="378"/>
    </location>
</feature>
<feature type="transmembrane region" description="Helical" evidence="5">
    <location>
        <begin position="38"/>
        <end position="60"/>
    </location>
</feature>
<reference evidence="7 8" key="1">
    <citation type="submission" date="2020-02" db="EMBL/GenBank/DDBJ databases">
        <title>Whole-genome analyses of novel actinobacteria.</title>
        <authorList>
            <person name="Sahin N."/>
            <person name="Tokatli A."/>
        </authorList>
    </citation>
    <scope>NUCLEOTIDE SEQUENCE [LARGE SCALE GENOMIC DNA]</scope>
    <source>
        <strain evidence="7 8">YC419</strain>
    </source>
</reference>
<dbReference type="Pfam" id="PF04932">
    <property type="entry name" value="Wzy_C"/>
    <property type="match status" value="1"/>
</dbReference>
<comment type="subcellular location">
    <subcellularLocation>
        <location evidence="1">Membrane</location>
        <topology evidence="1">Multi-pass membrane protein</topology>
    </subcellularLocation>
</comment>